<keyword evidence="2" id="KW-1185">Reference proteome</keyword>
<evidence type="ECO:0000313" key="1">
    <source>
        <dbReference type="EMBL" id="CAG8711197.1"/>
    </source>
</evidence>
<dbReference type="EMBL" id="CAJVPV010019450">
    <property type="protein sequence ID" value="CAG8711197.1"/>
    <property type="molecule type" value="Genomic_DNA"/>
</dbReference>
<dbReference type="OrthoDB" id="2334596at2759"/>
<reference evidence="1" key="1">
    <citation type="submission" date="2021-06" db="EMBL/GenBank/DDBJ databases">
        <authorList>
            <person name="Kallberg Y."/>
            <person name="Tangrot J."/>
            <person name="Rosling A."/>
        </authorList>
    </citation>
    <scope>NUCLEOTIDE SEQUENCE</scope>
    <source>
        <strain evidence="1">CL551</strain>
    </source>
</reference>
<name>A0A9N9HX57_9GLOM</name>
<protein>
    <submittedName>
        <fullName evidence="1">1559_t:CDS:1</fullName>
    </submittedName>
</protein>
<proteinExistence type="predicted"/>
<accession>A0A9N9HX57</accession>
<organism evidence="1 2">
    <name type="scientific">Acaulospora morrowiae</name>
    <dbReference type="NCBI Taxonomy" id="94023"/>
    <lineage>
        <taxon>Eukaryota</taxon>
        <taxon>Fungi</taxon>
        <taxon>Fungi incertae sedis</taxon>
        <taxon>Mucoromycota</taxon>
        <taxon>Glomeromycotina</taxon>
        <taxon>Glomeromycetes</taxon>
        <taxon>Diversisporales</taxon>
        <taxon>Acaulosporaceae</taxon>
        <taxon>Acaulospora</taxon>
    </lineage>
</organism>
<dbReference type="AlphaFoldDB" id="A0A9N9HX57"/>
<evidence type="ECO:0000313" key="2">
    <source>
        <dbReference type="Proteomes" id="UP000789342"/>
    </source>
</evidence>
<sequence>TIVKNKIKEAKWLLYTINRAVLVNEIIMLPQVITSSNCSNARESPDCYANT</sequence>
<feature type="non-terminal residue" evidence="1">
    <location>
        <position position="51"/>
    </location>
</feature>
<comment type="caution">
    <text evidence="1">The sequence shown here is derived from an EMBL/GenBank/DDBJ whole genome shotgun (WGS) entry which is preliminary data.</text>
</comment>
<gene>
    <name evidence="1" type="ORF">AMORRO_LOCUS12700</name>
</gene>
<dbReference type="Proteomes" id="UP000789342">
    <property type="component" value="Unassembled WGS sequence"/>
</dbReference>
<feature type="non-terminal residue" evidence="1">
    <location>
        <position position="1"/>
    </location>
</feature>